<proteinExistence type="predicted"/>
<gene>
    <name evidence="5" type="primary">mboIIM</name>
    <name evidence="5" type="ORF">Cocul_00121</name>
</gene>
<keyword evidence="3" id="KW-0949">S-adenosyl-L-methionine</keyword>
<dbReference type="AlphaFoldDB" id="A0A0Q0Z629"/>
<keyword evidence="2 5" id="KW-0808">Transferase</keyword>
<dbReference type="PATRIC" id="fig|1544416.3.peg.121"/>
<sequence length="453" mass="50170">MDEVFGAGNFVGQISWEKVAGRDNRSVVSKTCDFILVYASVRDRFKDYRNLLPRDAGDTSAAYTNPDNDIRGVWTSGDFTAQYNPAENPRFDQIYELVTPAGRTFMPPKGRVWLMTEPRYQEMLKDNRLWFGNDGRNIPRVKRFLSEVQGGLVPKTLWLHSEVGNNDQAKKEIQALISVENPFSTPKPERLLERIIHIGSNPGDIVLDVFAGSGTTAAVAQKMGRRWVTCELLESTFNTFTRPRLEKVVNDQDLGGITRTKGERVAADGIELPDGVSPEDAAKFTSVLNKLIKDDPELKKSADVKTLKAASRTKRAKEVLNWRGGGGFQVAHLSPACFDYDPELDRVMLTPEATGQTLIESVAANLGFTLLHPDDDYVFDARRGNALLKVVEGVATIEVADSLVAHVQPGETIVLAATTVMDGVRQHLRKSVKGSRVVALPDDMFRYSEGSDL</sequence>
<dbReference type="GO" id="GO:0003677">
    <property type="term" value="F:DNA binding"/>
    <property type="evidence" value="ECO:0007669"/>
    <property type="project" value="InterPro"/>
</dbReference>
<accession>A0A0Q0Z629</accession>
<name>A0A0Q0Z629_9CORY</name>
<dbReference type="SUPFAM" id="SSF53335">
    <property type="entry name" value="S-adenosyl-L-methionine-dependent methyltransferases"/>
    <property type="match status" value="1"/>
</dbReference>
<protein>
    <submittedName>
        <fullName evidence="5">Modification methylase MboII</fullName>
        <ecNumber evidence="5">2.1.1.72</ecNumber>
    </submittedName>
</protein>
<organism evidence="5 6">
    <name type="scientific">Corynebacterium oculi</name>
    <dbReference type="NCBI Taxonomy" id="1544416"/>
    <lineage>
        <taxon>Bacteria</taxon>
        <taxon>Bacillati</taxon>
        <taxon>Actinomycetota</taxon>
        <taxon>Actinomycetes</taxon>
        <taxon>Mycobacteriales</taxon>
        <taxon>Corynebacteriaceae</taxon>
        <taxon>Corynebacterium</taxon>
    </lineage>
</organism>
<evidence type="ECO:0000256" key="2">
    <source>
        <dbReference type="ARBA" id="ARBA00022679"/>
    </source>
</evidence>
<dbReference type="Gene3D" id="3.40.50.150">
    <property type="entry name" value="Vaccinia Virus protein VP39"/>
    <property type="match status" value="1"/>
</dbReference>
<dbReference type="InterPro" id="IPR002295">
    <property type="entry name" value="N4/N6-MTase_EcoPI_Mod-like"/>
</dbReference>
<comment type="caution">
    <text evidence="5">The sequence shown here is derived from an EMBL/GenBank/DDBJ whole genome shotgun (WGS) entry which is preliminary data.</text>
</comment>
<dbReference type="Proteomes" id="UP000050517">
    <property type="component" value="Unassembled WGS sequence"/>
</dbReference>
<evidence type="ECO:0000259" key="4">
    <source>
        <dbReference type="Pfam" id="PF01555"/>
    </source>
</evidence>
<evidence type="ECO:0000313" key="5">
    <source>
        <dbReference type="EMBL" id="KQB84988.1"/>
    </source>
</evidence>
<dbReference type="InterPro" id="IPR002941">
    <property type="entry name" value="DNA_methylase_N4/N6"/>
</dbReference>
<evidence type="ECO:0000256" key="3">
    <source>
        <dbReference type="ARBA" id="ARBA00022691"/>
    </source>
</evidence>
<dbReference type="Pfam" id="PF01555">
    <property type="entry name" value="N6_N4_Mtase"/>
    <property type="match status" value="1"/>
</dbReference>
<dbReference type="PRINTS" id="PR00506">
    <property type="entry name" value="D21N6MTFRASE"/>
</dbReference>
<evidence type="ECO:0000313" key="6">
    <source>
        <dbReference type="Proteomes" id="UP000050517"/>
    </source>
</evidence>
<keyword evidence="1 5" id="KW-0489">Methyltransferase</keyword>
<evidence type="ECO:0000256" key="1">
    <source>
        <dbReference type="ARBA" id="ARBA00022603"/>
    </source>
</evidence>
<keyword evidence="6" id="KW-1185">Reference proteome</keyword>
<dbReference type="GO" id="GO:0009007">
    <property type="term" value="F:site-specific DNA-methyltransferase (adenine-specific) activity"/>
    <property type="evidence" value="ECO:0007669"/>
    <property type="project" value="UniProtKB-EC"/>
</dbReference>
<feature type="domain" description="DNA methylase N-4/N-6" evidence="4">
    <location>
        <begin position="1"/>
        <end position="238"/>
    </location>
</feature>
<reference evidence="5 6" key="1">
    <citation type="submission" date="2015-10" db="EMBL/GenBank/DDBJ databases">
        <title>Corynebacteirum lowii and Corynebacterium oculi species nova, derived from human clinical disease and and emended description of Corynebacterium mastiditis.</title>
        <authorList>
            <person name="Bernard K."/>
            <person name="Pacheco A.L."/>
            <person name="Mcdougall C."/>
            <person name="Burtx T."/>
            <person name="Weibe D."/>
            <person name="Tyler S."/>
            <person name="Olson A.B."/>
            <person name="Cnockaert M."/>
            <person name="Eguchi H."/>
            <person name="Kuwahara T."/>
            <person name="Nakayama-Imaohji H."/>
            <person name="Boudewijins M."/>
            <person name="Van Hoecke F."/>
            <person name="Bernier A.-M."/>
            <person name="Vandamme P."/>
        </authorList>
    </citation>
    <scope>NUCLEOTIDE SEQUENCE [LARGE SCALE GENOMIC DNA]</scope>
    <source>
        <strain evidence="5 6">NML 130210</strain>
    </source>
</reference>
<dbReference type="GO" id="GO:0032259">
    <property type="term" value="P:methylation"/>
    <property type="evidence" value="ECO:0007669"/>
    <property type="project" value="UniProtKB-KW"/>
</dbReference>
<dbReference type="GO" id="GO:0008170">
    <property type="term" value="F:N-methyltransferase activity"/>
    <property type="evidence" value="ECO:0007669"/>
    <property type="project" value="InterPro"/>
</dbReference>
<dbReference type="STRING" id="1544416.Cocul_00121"/>
<dbReference type="InterPro" id="IPR029063">
    <property type="entry name" value="SAM-dependent_MTases_sf"/>
</dbReference>
<dbReference type="EC" id="2.1.1.72" evidence="5"/>
<dbReference type="EMBL" id="LKST01000001">
    <property type="protein sequence ID" value="KQB84988.1"/>
    <property type="molecule type" value="Genomic_DNA"/>
</dbReference>